<reference evidence="1 2" key="1">
    <citation type="submission" date="2015-07" db="EMBL/GenBank/DDBJ databases">
        <title>Comparative genomics of the Sigatoka disease complex on banana suggests a link between parallel evolutionary changes in Pseudocercospora fijiensis and Pseudocercospora eumusae and increased virulence on the banana host.</title>
        <authorList>
            <person name="Chang T.-C."/>
            <person name="Salvucci A."/>
            <person name="Crous P.W."/>
            <person name="Stergiopoulos I."/>
        </authorList>
    </citation>
    <scope>NUCLEOTIDE SEQUENCE [LARGE SCALE GENOMIC DNA]</scope>
    <source>
        <strain evidence="1 2">CBS 116634</strain>
    </source>
</reference>
<evidence type="ECO:0000313" key="2">
    <source>
        <dbReference type="Proteomes" id="UP000073492"/>
    </source>
</evidence>
<sequence length="143" mass="16295">MAMLCDACKPIFSDSSLNTYPTSDDESRQGVLWYDHHTSMDSRRAARSKGCVVCSWMPIHKTEDSATAFTTRRTKRNAYEIIFGLSRDAVDYRFRRHIIVQIVPVAEDRDSQLLRQKADRSRGAIHTAEDKVLDLAWNGSDNA</sequence>
<comment type="caution">
    <text evidence="1">The sequence shown here is derived from an EMBL/GenBank/DDBJ whole genome shotgun (WGS) entry which is preliminary data.</text>
</comment>
<accession>A0A139IBM2</accession>
<gene>
    <name evidence="1" type="ORF">AC579_4688</name>
</gene>
<evidence type="ECO:0000313" key="1">
    <source>
        <dbReference type="EMBL" id="KXT12046.1"/>
    </source>
</evidence>
<dbReference type="AlphaFoldDB" id="A0A139IBM2"/>
<proteinExistence type="predicted"/>
<name>A0A139IBM2_9PEZI</name>
<dbReference type="Proteomes" id="UP000073492">
    <property type="component" value="Unassembled WGS sequence"/>
</dbReference>
<organism evidence="1 2">
    <name type="scientific">Pseudocercospora musae</name>
    <dbReference type="NCBI Taxonomy" id="113226"/>
    <lineage>
        <taxon>Eukaryota</taxon>
        <taxon>Fungi</taxon>
        <taxon>Dikarya</taxon>
        <taxon>Ascomycota</taxon>
        <taxon>Pezizomycotina</taxon>
        <taxon>Dothideomycetes</taxon>
        <taxon>Dothideomycetidae</taxon>
        <taxon>Mycosphaerellales</taxon>
        <taxon>Mycosphaerellaceae</taxon>
        <taxon>Pseudocercospora</taxon>
    </lineage>
</organism>
<dbReference type="EMBL" id="LFZO01000168">
    <property type="protein sequence ID" value="KXT12046.1"/>
    <property type="molecule type" value="Genomic_DNA"/>
</dbReference>
<protein>
    <submittedName>
        <fullName evidence="1">Uncharacterized protein</fullName>
    </submittedName>
</protein>
<keyword evidence="2" id="KW-1185">Reference proteome</keyword>